<evidence type="ECO:0000256" key="1">
    <source>
        <dbReference type="SAM" id="MobiDB-lite"/>
    </source>
</evidence>
<dbReference type="InterPro" id="IPR006597">
    <property type="entry name" value="Sel1-like"/>
</dbReference>
<dbReference type="PANTHER" id="PTHR11102:SF160">
    <property type="entry name" value="ERAD-ASSOCIATED E3 UBIQUITIN-PROTEIN LIGASE COMPONENT HRD3"/>
    <property type="match status" value="1"/>
</dbReference>
<dbReference type="RefSeq" id="WP_272746708.1">
    <property type="nucleotide sequence ID" value="NZ_JAQQKX010000001.1"/>
</dbReference>
<keyword evidence="2" id="KW-1133">Transmembrane helix</keyword>
<dbReference type="SUPFAM" id="SSF81901">
    <property type="entry name" value="HCP-like"/>
    <property type="match status" value="1"/>
</dbReference>
<organism evidence="3 4">
    <name type="scientific">Asticcacaulis aquaticus</name>
    <dbReference type="NCBI Taxonomy" id="2984212"/>
    <lineage>
        <taxon>Bacteria</taxon>
        <taxon>Pseudomonadati</taxon>
        <taxon>Pseudomonadota</taxon>
        <taxon>Alphaproteobacteria</taxon>
        <taxon>Caulobacterales</taxon>
        <taxon>Caulobacteraceae</taxon>
        <taxon>Asticcacaulis</taxon>
    </lineage>
</organism>
<dbReference type="SMART" id="SM00671">
    <property type="entry name" value="SEL1"/>
    <property type="match status" value="4"/>
</dbReference>
<dbReference type="PANTHER" id="PTHR11102">
    <property type="entry name" value="SEL-1-LIKE PROTEIN"/>
    <property type="match status" value="1"/>
</dbReference>
<keyword evidence="4" id="KW-1185">Reference proteome</keyword>
<proteinExistence type="predicted"/>
<protein>
    <submittedName>
        <fullName evidence="3">Tetratricopeptide repeat protein</fullName>
    </submittedName>
</protein>
<name>A0ABT5HRX1_9CAUL</name>
<reference evidence="3 4" key="1">
    <citation type="submission" date="2023-01" db="EMBL/GenBank/DDBJ databases">
        <title>Novel species of the genus Asticcacaulis isolated from rivers.</title>
        <authorList>
            <person name="Lu H."/>
        </authorList>
    </citation>
    <scope>NUCLEOTIDE SEQUENCE [LARGE SCALE GENOMIC DNA]</scope>
    <source>
        <strain evidence="3 4">BYS171W</strain>
    </source>
</reference>
<dbReference type="InterPro" id="IPR011990">
    <property type="entry name" value="TPR-like_helical_dom_sf"/>
</dbReference>
<dbReference type="Proteomes" id="UP001214854">
    <property type="component" value="Unassembled WGS sequence"/>
</dbReference>
<dbReference type="EMBL" id="JAQQKX010000001">
    <property type="protein sequence ID" value="MDC7682206.1"/>
    <property type="molecule type" value="Genomic_DNA"/>
</dbReference>
<keyword evidence="2" id="KW-0472">Membrane</keyword>
<dbReference type="Gene3D" id="1.25.40.10">
    <property type="entry name" value="Tetratricopeptide repeat domain"/>
    <property type="match status" value="1"/>
</dbReference>
<accession>A0ABT5HRX1</accession>
<feature type="transmembrane region" description="Helical" evidence="2">
    <location>
        <begin position="17"/>
        <end position="36"/>
    </location>
</feature>
<dbReference type="InterPro" id="IPR050767">
    <property type="entry name" value="Sel1_AlgK"/>
</dbReference>
<comment type="caution">
    <text evidence="3">The sequence shown here is derived from an EMBL/GenBank/DDBJ whole genome shotgun (WGS) entry which is preliminary data.</text>
</comment>
<keyword evidence="2" id="KW-0812">Transmembrane</keyword>
<feature type="region of interest" description="Disordered" evidence="1">
    <location>
        <begin position="235"/>
        <end position="256"/>
    </location>
</feature>
<feature type="compositionally biased region" description="Basic and acidic residues" evidence="1">
    <location>
        <begin position="241"/>
        <end position="256"/>
    </location>
</feature>
<evidence type="ECO:0000256" key="2">
    <source>
        <dbReference type="SAM" id="Phobius"/>
    </source>
</evidence>
<evidence type="ECO:0000313" key="4">
    <source>
        <dbReference type="Proteomes" id="UP001214854"/>
    </source>
</evidence>
<gene>
    <name evidence="3" type="ORF">PQU92_02895</name>
</gene>
<evidence type="ECO:0000313" key="3">
    <source>
        <dbReference type="EMBL" id="MDC7682206.1"/>
    </source>
</evidence>
<sequence>MALTDEPKRKPLTPLGWVLRVLLFAVPLIVACVVMWQTNARWQGVKIYKTAFDYELEYAKLGVLNSQFYVAEAYDNGFQTDMNKAEAVNWYRKAAYQSHAKSQYELGQHYLDGEGIARDDAEGFRWVQKAAFKDYPEGQLRAGQLLCEGRGVAADCAKGVELIQKAVAQGLPAAQAEMAARHERGDGVPKDAVKAWVLYALAHEALTWEQKDAPPSADATRVAATLTKAQLAVAKTQFETQRPKREKPGKDKVAAF</sequence>
<dbReference type="Pfam" id="PF08238">
    <property type="entry name" value="Sel1"/>
    <property type="match status" value="4"/>
</dbReference>